<dbReference type="HOGENOM" id="CLU_3180593_0_0_5"/>
<evidence type="ECO:0000313" key="2">
    <source>
        <dbReference type="Proteomes" id="UP000009101"/>
    </source>
</evidence>
<gene>
    <name evidence="1" type="ordered locus">BARCL_0848</name>
</gene>
<dbReference type="EMBL" id="FN645454">
    <property type="protein sequence ID" value="CBI76529.1"/>
    <property type="molecule type" value="Genomic_DNA"/>
</dbReference>
<organism evidence="1 2">
    <name type="scientific">Bartonella clarridgeiae (strain CCUG 45776 / CIP 104772 / 73)</name>
    <dbReference type="NCBI Taxonomy" id="696125"/>
    <lineage>
        <taxon>Bacteria</taxon>
        <taxon>Pseudomonadati</taxon>
        <taxon>Pseudomonadota</taxon>
        <taxon>Alphaproteobacteria</taxon>
        <taxon>Hyphomicrobiales</taxon>
        <taxon>Bartonellaceae</taxon>
        <taxon>Bartonella</taxon>
    </lineage>
</organism>
<reference evidence="2" key="1">
    <citation type="submission" date="2009-11" db="EMBL/GenBank/DDBJ databases">
        <title>Genome sequencing of Bartonella species and comparative genomics.</title>
        <authorList>
            <person name="Engel P."/>
            <person name="Salzburger W."/>
            <person name="Marius L."/>
            <person name="Chao-Chin C."/>
            <person name="Soichi M."/>
            <person name="Christa L."/>
            <person name="Alexandra C."/>
            <person name="Aurelie L."/>
            <person name="Claudine M."/>
            <person name="Stephan S.C."/>
            <person name="Christoph D."/>
        </authorList>
    </citation>
    <scope>NUCLEOTIDE SEQUENCE [LARGE SCALE GENOMIC DNA]</scope>
    <source>
        <strain evidence="2">CIP 104772 / 73</strain>
    </source>
</reference>
<name>E6YI41_BARC7</name>
<reference evidence="1 2" key="2">
    <citation type="journal article" date="2011" name="PLoS Genet.">
        <title>Parallel evolution of a type IV secretion system in radiating lineages of the host-restricted bacterial pathogen Bartonella.</title>
        <authorList>
            <person name="Engel P."/>
            <person name="Salzburger W."/>
            <person name="Liesch M."/>
            <person name="Chang C.C."/>
            <person name="Maruyama S."/>
            <person name="Lanz C."/>
            <person name="Calteau A."/>
            <person name="Lajus A."/>
            <person name="Medigue C."/>
            <person name="Schuster S.C."/>
            <person name="Dehio C."/>
        </authorList>
    </citation>
    <scope>NUCLEOTIDE SEQUENCE [LARGE SCALE GENOMIC DNA]</scope>
    <source>
        <strain evidence="2">CIP 104772 / 73</strain>
    </source>
</reference>
<protein>
    <submittedName>
        <fullName evidence="1">Uncharacterized protein</fullName>
    </submittedName>
</protein>
<dbReference type="AlphaFoldDB" id="E6YI41"/>
<proteinExistence type="predicted"/>
<dbReference type="KEGG" id="bcd:BARCL_0848"/>
<accession>E6YI41</accession>
<keyword evidence="2" id="KW-1185">Reference proteome</keyword>
<evidence type="ECO:0000313" key="1">
    <source>
        <dbReference type="EMBL" id="CBI76529.1"/>
    </source>
</evidence>
<dbReference type="Proteomes" id="UP000009101">
    <property type="component" value="Chromosome"/>
</dbReference>
<sequence>MQTLFLFTSSDPNQIDYINFMIMSVLGAADIKKLEDYSIIFYIESL</sequence>